<dbReference type="RefSeq" id="WP_259313073.1">
    <property type="nucleotide sequence ID" value="NZ_CP087164.1"/>
</dbReference>
<keyword evidence="3 11" id="KW-0812">Transmembrane</keyword>
<evidence type="ECO:0000256" key="2">
    <source>
        <dbReference type="ARBA" id="ARBA00022670"/>
    </source>
</evidence>
<dbReference type="Pfam" id="PF01435">
    <property type="entry name" value="Peptidase_M48"/>
    <property type="match status" value="1"/>
</dbReference>
<keyword evidence="6 10" id="KW-0862">Zinc</keyword>
<feature type="transmembrane region" description="Helical" evidence="11">
    <location>
        <begin position="315"/>
        <end position="334"/>
    </location>
</feature>
<sequence>MRDGRRGLPPAARRALAVTSVAVLVIVGVYAGTRLWHTIVPGDLPDPPVDVNETFGARAVDRARSFEAFLRVSALLSIVVLLVTLGLYAWRGARFARDSAAGPIGTGFLLGMLGLAIVWLVQLPFTVVDLWWLRRHDVVKVGYAEAVFEDLAGLGGTFLFVCFALLVAMGFARLLRQRWWIPAAAVFVGLYALFTFVSPYLSPNLDPAPDWVQAQSRQMSEREGLDGRIPVRIEQVHEFTDQPNAYAMGLGPSRRVVLWDTLADRFPRSEVRVVVAHELGHQVRRHLGKGIGWFALVILPTALIVALFTRGRGGLGEAAAVPLALFVVVVLNLVTGPLQNASSRRYEAEADWTALQATRDPKAMEGLFRGFTVKALADPDPPGWWHVLFDSHPSGRERIEMARAWAARNSG</sequence>
<protein>
    <submittedName>
        <fullName evidence="13">Protease HtpX</fullName>
        <ecNumber evidence="13">3.4.24.-</ecNumber>
    </submittedName>
</protein>
<dbReference type="GO" id="GO:0006508">
    <property type="term" value="P:proteolysis"/>
    <property type="evidence" value="ECO:0007669"/>
    <property type="project" value="UniProtKB-KW"/>
</dbReference>
<feature type="transmembrane region" description="Helical" evidence="11">
    <location>
        <begin position="290"/>
        <end position="308"/>
    </location>
</feature>
<feature type="domain" description="Peptidase M48" evidence="12">
    <location>
        <begin position="238"/>
        <end position="405"/>
    </location>
</feature>
<evidence type="ECO:0000256" key="1">
    <source>
        <dbReference type="ARBA" id="ARBA00022475"/>
    </source>
</evidence>
<dbReference type="InterPro" id="IPR001915">
    <property type="entry name" value="Peptidase_M48"/>
</dbReference>
<evidence type="ECO:0000256" key="6">
    <source>
        <dbReference type="ARBA" id="ARBA00022833"/>
    </source>
</evidence>
<dbReference type="PANTHER" id="PTHR43221:SF2">
    <property type="entry name" value="PROTEASE HTPX HOMOLOG"/>
    <property type="match status" value="1"/>
</dbReference>
<feature type="transmembrane region" description="Helical" evidence="11">
    <location>
        <begin position="108"/>
        <end position="132"/>
    </location>
</feature>
<evidence type="ECO:0000313" key="13">
    <source>
        <dbReference type="EMBL" id="UGS39065.1"/>
    </source>
</evidence>
<dbReference type="PANTHER" id="PTHR43221">
    <property type="entry name" value="PROTEASE HTPX"/>
    <property type="match status" value="1"/>
</dbReference>
<dbReference type="GO" id="GO:0046872">
    <property type="term" value="F:metal ion binding"/>
    <property type="evidence" value="ECO:0007669"/>
    <property type="project" value="UniProtKB-KW"/>
</dbReference>
<dbReference type="AlphaFoldDB" id="A0A9E6Y2X8"/>
<feature type="transmembrane region" description="Helical" evidence="11">
    <location>
        <begin position="152"/>
        <end position="172"/>
    </location>
</feature>
<keyword evidence="5 10" id="KW-0378">Hydrolase</keyword>
<evidence type="ECO:0000256" key="9">
    <source>
        <dbReference type="ARBA" id="ARBA00023136"/>
    </source>
</evidence>
<dbReference type="Proteomes" id="UP001162834">
    <property type="component" value="Chromosome"/>
</dbReference>
<reference evidence="13" key="1">
    <citation type="journal article" date="2022" name="Int. J. Syst. Evol. Microbiol.">
        <title>Pseudomonas aegrilactucae sp. nov. and Pseudomonas morbosilactucae sp. nov., pathogens causing bacterial rot of lettuce in Japan.</title>
        <authorList>
            <person name="Sawada H."/>
            <person name="Fujikawa T."/>
            <person name="Satou M."/>
        </authorList>
    </citation>
    <scope>NUCLEOTIDE SEQUENCE</scope>
    <source>
        <strain evidence="13">0166_1</strain>
    </source>
</reference>
<feature type="transmembrane region" description="Helical" evidence="11">
    <location>
        <begin position="179"/>
        <end position="201"/>
    </location>
</feature>
<evidence type="ECO:0000313" key="14">
    <source>
        <dbReference type="Proteomes" id="UP001162834"/>
    </source>
</evidence>
<keyword evidence="2 10" id="KW-0645">Protease</keyword>
<proteinExistence type="inferred from homology"/>
<keyword evidence="1" id="KW-1003">Cell membrane</keyword>
<evidence type="ECO:0000256" key="4">
    <source>
        <dbReference type="ARBA" id="ARBA00022723"/>
    </source>
</evidence>
<dbReference type="Gene3D" id="3.30.2010.10">
    <property type="entry name" value="Metalloproteases ('zincins'), catalytic domain"/>
    <property type="match status" value="1"/>
</dbReference>
<keyword evidence="4" id="KW-0479">Metal-binding</keyword>
<evidence type="ECO:0000256" key="5">
    <source>
        <dbReference type="ARBA" id="ARBA00022801"/>
    </source>
</evidence>
<evidence type="ECO:0000256" key="7">
    <source>
        <dbReference type="ARBA" id="ARBA00022989"/>
    </source>
</evidence>
<dbReference type="GO" id="GO:0004222">
    <property type="term" value="F:metalloendopeptidase activity"/>
    <property type="evidence" value="ECO:0007669"/>
    <property type="project" value="InterPro"/>
</dbReference>
<keyword evidence="14" id="KW-1185">Reference proteome</keyword>
<organism evidence="13 14">
    <name type="scientific">Capillimicrobium parvum</name>
    <dbReference type="NCBI Taxonomy" id="2884022"/>
    <lineage>
        <taxon>Bacteria</taxon>
        <taxon>Bacillati</taxon>
        <taxon>Actinomycetota</taxon>
        <taxon>Thermoleophilia</taxon>
        <taxon>Solirubrobacterales</taxon>
        <taxon>Capillimicrobiaceae</taxon>
        <taxon>Capillimicrobium</taxon>
    </lineage>
</organism>
<dbReference type="KEGG" id="sbae:DSM104329_05497"/>
<keyword evidence="7 11" id="KW-1133">Transmembrane helix</keyword>
<evidence type="ECO:0000256" key="10">
    <source>
        <dbReference type="RuleBase" id="RU003983"/>
    </source>
</evidence>
<dbReference type="InterPro" id="IPR050083">
    <property type="entry name" value="HtpX_protease"/>
</dbReference>
<evidence type="ECO:0000256" key="11">
    <source>
        <dbReference type="SAM" id="Phobius"/>
    </source>
</evidence>
<evidence type="ECO:0000256" key="8">
    <source>
        <dbReference type="ARBA" id="ARBA00023049"/>
    </source>
</evidence>
<accession>A0A9E6Y2X8</accession>
<keyword evidence="8 10" id="KW-0482">Metalloprotease</keyword>
<name>A0A9E6Y2X8_9ACTN</name>
<dbReference type="EMBL" id="CP087164">
    <property type="protein sequence ID" value="UGS39065.1"/>
    <property type="molecule type" value="Genomic_DNA"/>
</dbReference>
<evidence type="ECO:0000256" key="3">
    <source>
        <dbReference type="ARBA" id="ARBA00022692"/>
    </source>
</evidence>
<keyword evidence="9 11" id="KW-0472">Membrane</keyword>
<dbReference type="EC" id="3.4.24.-" evidence="13"/>
<evidence type="ECO:0000259" key="12">
    <source>
        <dbReference type="Pfam" id="PF01435"/>
    </source>
</evidence>
<comment type="cofactor">
    <cofactor evidence="10">
        <name>Zn(2+)</name>
        <dbReference type="ChEBI" id="CHEBI:29105"/>
    </cofactor>
    <text evidence="10">Binds 1 zinc ion per subunit.</text>
</comment>
<comment type="similarity">
    <text evidence="10">Belongs to the peptidase M48 family.</text>
</comment>
<gene>
    <name evidence="13" type="primary">htpX_3</name>
    <name evidence="13" type="ORF">DSM104329_05497</name>
</gene>
<feature type="transmembrane region" description="Helical" evidence="11">
    <location>
        <begin position="68"/>
        <end position="88"/>
    </location>
</feature>